<accession>A0A6N8DRQ1</accession>
<feature type="modified residue" description="4-aspartylphosphate" evidence="5">
    <location>
        <position position="61"/>
    </location>
</feature>
<protein>
    <submittedName>
        <fullName evidence="8">Response regulator</fullName>
    </submittedName>
</protein>
<dbReference type="SMART" id="SM00421">
    <property type="entry name" value="HTH_LUXR"/>
    <property type="match status" value="1"/>
</dbReference>
<dbReference type="PROSITE" id="PS50043">
    <property type="entry name" value="HTH_LUXR_2"/>
    <property type="match status" value="1"/>
</dbReference>
<keyword evidence="2" id="KW-0805">Transcription regulation</keyword>
<dbReference type="AlphaFoldDB" id="A0A6N8DRQ1"/>
<evidence type="ECO:0000313" key="9">
    <source>
        <dbReference type="Proteomes" id="UP000439113"/>
    </source>
</evidence>
<dbReference type="InterPro" id="IPR011006">
    <property type="entry name" value="CheY-like_superfamily"/>
</dbReference>
<dbReference type="PRINTS" id="PR00038">
    <property type="entry name" value="HTHLUXR"/>
</dbReference>
<dbReference type="InterPro" id="IPR016032">
    <property type="entry name" value="Sig_transdc_resp-reg_C-effctor"/>
</dbReference>
<dbReference type="Proteomes" id="UP000439113">
    <property type="component" value="Unassembled WGS sequence"/>
</dbReference>
<dbReference type="GO" id="GO:0003677">
    <property type="term" value="F:DNA binding"/>
    <property type="evidence" value="ECO:0007669"/>
    <property type="project" value="UniProtKB-KW"/>
</dbReference>
<comment type="caution">
    <text evidence="8">The sequence shown here is derived from an EMBL/GenBank/DDBJ whole genome shotgun (WGS) entry which is preliminary data.</text>
</comment>
<dbReference type="GO" id="GO:0000160">
    <property type="term" value="P:phosphorelay signal transduction system"/>
    <property type="evidence" value="ECO:0007669"/>
    <property type="project" value="InterPro"/>
</dbReference>
<dbReference type="GO" id="GO:0006355">
    <property type="term" value="P:regulation of DNA-templated transcription"/>
    <property type="evidence" value="ECO:0007669"/>
    <property type="project" value="InterPro"/>
</dbReference>
<feature type="domain" description="Response regulatory" evidence="7">
    <location>
        <begin position="10"/>
        <end position="126"/>
    </location>
</feature>
<dbReference type="RefSeq" id="WP_155446533.1">
    <property type="nucleotide sequence ID" value="NZ_JAOQNR010000015.1"/>
</dbReference>
<dbReference type="InterPro" id="IPR001789">
    <property type="entry name" value="Sig_transdc_resp-reg_receiver"/>
</dbReference>
<name>A0A6N8DRQ1_RHOAC</name>
<reference evidence="8 9" key="1">
    <citation type="submission" date="2019-11" db="EMBL/GenBank/DDBJ databases">
        <title>Whole-genome sequence of a Rhodoblastus acidophilus DSM 142.</title>
        <authorList>
            <person name="Kyndt J.A."/>
            <person name="Meyer T.E."/>
        </authorList>
    </citation>
    <scope>NUCLEOTIDE SEQUENCE [LARGE SCALE GENOMIC DNA]</scope>
    <source>
        <strain evidence="8 9">DSM 142</strain>
    </source>
</reference>
<dbReference type="CDD" id="cd17535">
    <property type="entry name" value="REC_NarL-like"/>
    <property type="match status" value="1"/>
</dbReference>
<keyword evidence="3" id="KW-0238">DNA-binding</keyword>
<keyword evidence="4" id="KW-0804">Transcription</keyword>
<evidence type="ECO:0000313" key="8">
    <source>
        <dbReference type="EMBL" id="MTV31851.1"/>
    </source>
</evidence>
<dbReference type="EMBL" id="WNKS01000011">
    <property type="protein sequence ID" value="MTV31851.1"/>
    <property type="molecule type" value="Genomic_DNA"/>
</dbReference>
<dbReference type="PANTHER" id="PTHR43214:SF41">
    <property type="entry name" value="NITRATE_NITRITE RESPONSE REGULATOR PROTEIN NARP"/>
    <property type="match status" value="1"/>
</dbReference>
<evidence type="ECO:0000256" key="5">
    <source>
        <dbReference type="PROSITE-ProRule" id="PRU00169"/>
    </source>
</evidence>
<dbReference type="OrthoDB" id="9782896at2"/>
<feature type="domain" description="HTH luxR-type" evidence="6">
    <location>
        <begin position="151"/>
        <end position="216"/>
    </location>
</feature>
<evidence type="ECO:0000256" key="4">
    <source>
        <dbReference type="ARBA" id="ARBA00023163"/>
    </source>
</evidence>
<evidence type="ECO:0000259" key="6">
    <source>
        <dbReference type="PROSITE" id="PS50043"/>
    </source>
</evidence>
<dbReference type="CDD" id="cd06170">
    <property type="entry name" value="LuxR_C_like"/>
    <property type="match status" value="1"/>
</dbReference>
<dbReference type="SUPFAM" id="SSF46894">
    <property type="entry name" value="C-terminal effector domain of the bipartite response regulators"/>
    <property type="match status" value="1"/>
</dbReference>
<dbReference type="InterPro" id="IPR039420">
    <property type="entry name" value="WalR-like"/>
</dbReference>
<evidence type="ECO:0000259" key="7">
    <source>
        <dbReference type="PROSITE" id="PS50110"/>
    </source>
</evidence>
<keyword evidence="1 5" id="KW-0597">Phosphoprotein</keyword>
<dbReference type="SUPFAM" id="SSF52172">
    <property type="entry name" value="CheY-like"/>
    <property type="match status" value="1"/>
</dbReference>
<gene>
    <name evidence="8" type="ORF">GJ654_12730</name>
</gene>
<proteinExistence type="predicted"/>
<dbReference type="SMART" id="SM00448">
    <property type="entry name" value="REC"/>
    <property type="match status" value="1"/>
</dbReference>
<dbReference type="PANTHER" id="PTHR43214">
    <property type="entry name" value="TWO-COMPONENT RESPONSE REGULATOR"/>
    <property type="match status" value="1"/>
</dbReference>
<sequence length="221" mass="24239">MSLDTGPRLRVLLADDHPLVLEGIRALLNGDPSLEIVGEARDGRTALRLSIELKPDVVVLDLSMPGLNGVEVTRQLLRECPLCKVIVLTVHEDRSYFRKLIEVGAAGYVLKRSVSEDLRRAIHSVSAGGVYLDPSIASKAIDGIVHKTGESADRWVDLSEREIEILRLAALGHSNKELASLLNLSVKSVETYKARGMEKLGFHSRVQLVGYAVSEGWLKNV</sequence>
<evidence type="ECO:0000256" key="3">
    <source>
        <dbReference type="ARBA" id="ARBA00023125"/>
    </source>
</evidence>
<dbReference type="Gene3D" id="3.40.50.2300">
    <property type="match status" value="1"/>
</dbReference>
<dbReference type="PROSITE" id="PS50110">
    <property type="entry name" value="RESPONSE_REGULATORY"/>
    <property type="match status" value="1"/>
</dbReference>
<evidence type="ECO:0000256" key="2">
    <source>
        <dbReference type="ARBA" id="ARBA00023015"/>
    </source>
</evidence>
<dbReference type="Pfam" id="PF00196">
    <property type="entry name" value="GerE"/>
    <property type="match status" value="1"/>
</dbReference>
<dbReference type="InterPro" id="IPR000792">
    <property type="entry name" value="Tscrpt_reg_LuxR_C"/>
</dbReference>
<evidence type="ECO:0000256" key="1">
    <source>
        <dbReference type="ARBA" id="ARBA00022553"/>
    </source>
</evidence>
<dbReference type="InterPro" id="IPR058245">
    <property type="entry name" value="NreC/VraR/RcsB-like_REC"/>
</dbReference>
<organism evidence="8 9">
    <name type="scientific">Rhodoblastus acidophilus</name>
    <name type="common">Rhodopseudomonas acidophila</name>
    <dbReference type="NCBI Taxonomy" id="1074"/>
    <lineage>
        <taxon>Bacteria</taxon>
        <taxon>Pseudomonadati</taxon>
        <taxon>Pseudomonadota</taxon>
        <taxon>Alphaproteobacteria</taxon>
        <taxon>Hyphomicrobiales</taxon>
        <taxon>Rhodoblastaceae</taxon>
        <taxon>Rhodoblastus</taxon>
    </lineage>
</organism>
<dbReference type="Pfam" id="PF00072">
    <property type="entry name" value="Response_reg"/>
    <property type="match status" value="1"/>
</dbReference>